<evidence type="ECO:0000313" key="16">
    <source>
        <dbReference type="Proteomes" id="UP000460718"/>
    </source>
</evidence>
<evidence type="ECO:0000313" key="12">
    <source>
        <dbReference type="Proteomes" id="UP000437068"/>
    </source>
</evidence>
<dbReference type="AlphaFoldDB" id="A0A6A4DIQ8"/>
<evidence type="ECO:0000313" key="4">
    <source>
        <dbReference type="EMBL" id="KAE9111897.1"/>
    </source>
</evidence>
<accession>A0A6A4DIQ8</accession>
<dbReference type="EMBL" id="QXGF01000698">
    <property type="protein sequence ID" value="KAE8936660.1"/>
    <property type="molecule type" value="Genomic_DNA"/>
</dbReference>
<proteinExistence type="predicted"/>
<organism evidence="8 12">
    <name type="scientific">Phytophthora fragariae</name>
    <dbReference type="NCBI Taxonomy" id="53985"/>
    <lineage>
        <taxon>Eukaryota</taxon>
        <taxon>Sar</taxon>
        <taxon>Stramenopiles</taxon>
        <taxon>Oomycota</taxon>
        <taxon>Peronosporomycetes</taxon>
        <taxon>Peronosporales</taxon>
        <taxon>Peronosporaceae</taxon>
        <taxon>Phytophthora</taxon>
    </lineage>
</organism>
<reference evidence="10 11" key="1">
    <citation type="submission" date="2018-08" db="EMBL/GenBank/DDBJ databases">
        <title>Genomic investigation of the strawberry pathogen Phytophthora fragariae indicates pathogenicity is determined by transcriptional variation in three key races.</title>
        <authorList>
            <person name="Adams T.M."/>
            <person name="Armitage A.D."/>
            <person name="Sobczyk M.K."/>
            <person name="Bates H.J."/>
            <person name="Dunwell J.M."/>
            <person name="Nellist C.F."/>
            <person name="Harrison R.J."/>
        </authorList>
    </citation>
    <scope>NUCLEOTIDE SEQUENCE [LARGE SCALE GENOMIC DNA]</scope>
    <source>
        <strain evidence="8 12">A4</strain>
        <strain evidence="6 13">BC-1</strain>
        <strain evidence="7 11">NOV-27</strain>
        <strain evidence="5 14">NOV-5</strain>
        <strain evidence="4 15">NOV-71</strain>
        <strain evidence="9 17">NOV-77</strain>
        <strain evidence="1 10">NOV-9</strain>
        <strain evidence="3 18">ONT-3</strain>
        <strain evidence="2 16">SCRP245</strain>
    </source>
</reference>
<evidence type="ECO:0000313" key="13">
    <source>
        <dbReference type="Proteomes" id="UP000440367"/>
    </source>
</evidence>
<dbReference type="Proteomes" id="UP000488956">
    <property type="component" value="Unassembled WGS sequence"/>
</dbReference>
<dbReference type="Proteomes" id="UP000433483">
    <property type="component" value="Unassembled WGS sequence"/>
</dbReference>
<evidence type="ECO:0000313" key="15">
    <source>
        <dbReference type="Proteomes" id="UP000441208"/>
    </source>
</evidence>
<dbReference type="Proteomes" id="UP000486351">
    <property type="component" value="Unassembled WGS sequence"/>
</dbReference>
<dbReference type="EMBL" id="QXGA01000589">
    <property type="protein sequence ID" value="KAE9143820.1"/>
    <property type="molecule type" value="Genomic_DNA"/>
</dbReference>
<dbReference type="EMBL" id="QXGB01000070">
    <property type="protein sequence ID" value="KAE9232861.1"/>
    <property type="molecule type" value="Genomic_DNA"/>
</dbReference>
<dbReference type="Proteomes" id="UP000441208">
    <property type="component" value="Unassembled WGS sequence"/>
</dbReference>
<dbReference type="EMBL" id="QXGD01000671">
    <property type="protein sequence ID" value="KAE9229294.1"/>
    <property type="molecule type" value="Genomic_DNA"/>
</dbReference>
<dbReference type="Proteomes" id="UP000429523">
    <property type="component" value="Unassembled WGS sequence"/>
</dbReference>
<evidence type="ECO:0000313" key="7">
    <source>
        <dbReference type="EMBL" id="KAE9232861.1"/>
    </source>
</evidence>
<dbReference type="Proteomes" id="UP000460718">
    <property type="component" value="Unassembled WGS sequence"/>
</dbReference>
<evidence type="ECO:0000313" key="6">
    <source>
        <dbReference type="EMBL" id="KAE9229294.1"/>
    </source>
</evidence>
<dbReference type="EMBL" id="QXFZ01000562">
    <property type="protein sequence ID" value="KAE9111897.1"/>
    <property type="molecule type" value="Genomic_DNA"/>
</dbReference>
<dbReference type="EMBL" id="QXGE01000607">
    <property type="protein sequence ID" value="KAE9307840.1"/>
    <property type="molecule type" value="Genomic_DNA"/>
</dbReference>
<evidence type="ECO:0000313" key="2">
    <source>
        <dbReference type="EMBL" id="KAE9007389.1"/>
    </source>
</evidence>
<dbReference type="EMBL" id="QXFX01000620">
    <property type="protein sequence ID" value="KAE9109272.1"/>
    <property type="molecule type" value="Genomic_DNA"/>
</dbReference>
<name>A0A6A4DIQ8_9STRA</name>
<dbReference type="Proteomes" id="UP000440732">
    <property type="component" value="Unassembled WGS sequence"/>
</dbReference>
<comment type="caution">
    <text evidence="8">The sequence shown here is derived from an EMBL/GenBank/DDBJ whole genome shotgun (WGS) entry which is preliminary data.</text>
</comment>
<evidence type="ECO:0000313" key="14">
    <source>
        <dbReference type="Proteomes" id="UP000440732"/>
    </source>
</evidence>
<protein>
    <submittedName>
        <fullName evidence="8">Uncharacterized protein</fullName>
    </submittedName>
</protein>
<evidence type="ECO:0000313" key="1">
    <source>
        <dbReference type="EMBL" id="KAE8936660.1"/>
    </source>
</evidence>
<evidence type="ECO:0000313" key="8">
    <source>
        <dbReference type="EMBL" id="KAE9307840.1"/>
    </source>
</evidence>
<evidence type="ECO:0000313" key="17">
    <source>
        <dbReference type="Proteomes" id="UP000486351"/>
    </source>
</evidence>
<sequence length="68" mass="7490">MWGREQQSVANLRSSREVRAECTGLVNGAAADGRAKWLVDEYGIPVAQRRLQPHQLRRVSGQAPPAHG</sequence>
<dbReference type="EMBL" id="QXFW01000610">
    <property type="protein sequence ID" value="KAE9007389.1"/>
    <property type="molecule type" value="Genomic_DNA"/>
</dbReference>
<gene>
    <name evidence="8" type="ORF">PF001_g11428</name>
    <name evidence="6" type="ORF">PF002_g13344</name>
    <name evidence="7" type="ORF">PF005_g2574</name>
    <name evidence="5" type="ORF">PF006_g11191</name>
    <name evidence="4" type="ORF">PF007_g11309</name>
    <name evidence="9" type="ORF">PF008_g11647</name>
    <name evidence="1" type="ORF">PF009_g13420</name>
    <name evidence="3" type="ORF">PF010_g11608</name>
    <name evidence="2" type="ORF">PF011_g11142</name>
</gene>
<evidence type="ECO:0000313" key="18">
    <source>
        <dbReference type="Proteomes" id="UP000488956"/>
    </source>
</evidence>
<dbReference type="Proteomes" id="UP000440367">
    <property type="component" value="Unassembled WGS sequence"/>
</dbReference>
<evidence type="ECO:0000313" key="3">
    <source>
        <dbReference type="EMBL" id="KAE9109272.1"/>
    </source>
</evidence>
<evidence type="ECO:0000313" key="5">
    <source>
        <dbReference type="EMBL" id="KAE9143820.1"/>
    </source>
</evidence>
<dbReference type="Proteomes" id="UP000437068">
    <property type="component" value="Unassembled WGS sequence"/>
</dbReference>
<dbReference type="EMBL" id="QXFY01000629">
    <property type="protein sequence ID" value="KAE9339283.1"/>
    <property type="molecule type" value="Genomic_DNA"/>
</dbReference>
<evidence type="ECO:0000313" key="11">
    <source>
        <dbReference type="Proteomes" id="UP000433483"/>
    </source>
</evidence>
<evidence type="ECO:0000313" key="10">
    <source>
        <dbReference type="Proteomes" id="UP000429523"/>
    </source>
</evidence>
<evidence type="ECO:0000313" key="9">
    <source>
        <dbReference type="EMBL" id="KAE9339283.1"/>
    </source>
</evidence>
<keyword evidence="11" id="KW-1185">Reference proteome</keyword>